<sequence length="354" mass="42354">MEDVMNRELYKNLINNTIEYYLPEYNLQQIINNLTKQKIASYKEKENSVLINTSESKSQRIKKCIDNNSDTFYIIENMLINKAYRYAIYYKCDNFNLNDNIENYIDIESLKCEKFNLIEEFDKPIFVQTDDYIAFKFCKSINPFIIKLDQTKDVFYSTLWVYHKKMKILEHRFDMIGFKSDDTFYETTFKPQLYKICTDFNCTINEFRTSKIIKCIVQNKKDEVNEISQCMGLKADSLAKLKAGKTLVMPFIGDLEIIMEESKELFDKTNETKLIKKMLEKYINNIKENAKYKSRLLSWCKGEYNSLCVNILFSYRDKNYDLFNFQDPKKINMELMNYAIEYIWGIRGDIENIR</sequence>
<protein>
    <submittedName>
        <fullName evidence="1">Uncharacterized protein</fullName>
    </submittedName>
</protein>
<dbReference type="EMBL" id="AE015927">
    <property type="protein sequence ID" value="AAO35693.1"/>
    <property type="molecule type" value="Genomic_DNA"/>
</dbReference>
<reference evidence="1 2" key="1">
    <citation type="journal article" date="2003" name="Proc. Natl. Acad. Sci. U.S.A.">
        <title>The genome sequence of Clostridium tetani, the causative agent of tetanus disease.</title>
        <authorList>
            <person name="Brueggemann H."/>
            <person name="Baumer S."/>
            <person name="Fricke W.F."/>
            <person name="Wiezer A."/>
            <person name="Liesegang H."/>
            <person name="Decker I."/>
            <person name="Herzberg C."/>
            <person name="Martinez-Arias R."/>
            <person name="Merkl R."/>
            <person name="Henne A."/>
            <person name="Gottschalk G."/>
        </authorList>
    </citation>
    <scope>NUCLEOTIDE SEQUENCE [LARGE SCALE GENOMIC DNA]</scope>
    <source>
        <strain evidence="2">Massachusetts / E88</strain>
    </source>
</reference>
<dbReference type="HOGENOM" id="CLU_791570_0_0_9"/>
<evidence type="ECO:0000313" key="2">
    <source>
        <dbReference type="Proteomes" id="UP000001412"/>
    </source>
</evidence>
<dbReference type="KEGG" id="ctc:CTC_01113"/>
<gene>
    <name evidence="1" type="ordered locus">CTC_01113</name>
</gene>
<dbReference type="STRING" id="212717.CTC_01113"/>
<keyword evidence="2" id="KW-1185">Reference proteome</keyword>
<name>Q895Z7_CLOTE</name>
<dbReference type="AlphaFoldDB" id="Q895Z7"/>
<proteinExistence type="predicted"/>
<organism evidence="1 2">
    <name type="scientific">Clostridium tetani (strain Massachusetts / E88)</name>
    <dbReference type="NCBI Taxonomy" id="212717"/>
    <lineage>
        <taxon>Bacteria</taxon>
        <taxon>Bacillati</taxon>
        <taxon>Bacillota</taxon>
        <taxon>Clostridia</taxon>
        <taxon>Eubacteriales</taxon>
        <taxon>Clostridiaceae</taxon>
        <taxon>Clostridium</taxon>
    </lineage>
</organism>
<dbReference type="Proteomes" id="UP000001412">
    <property type="component" value="Chromosome"/>
</dbReference>
<accession>Q895Z7</accession>
<evidence type="ECO:0000313" key="1">
    <source>
        <dbReference type="EMBL" id="AAO35693.1"/>
    </source>
</evidence>